<evidence type="ECO:0000313" key="3">
    <source>
        <dbReference type="Proteomes" id="UP000735302"/>
    </source>
</evidence>
<protein>
    <submittedName>
        <fullName evidence="2">Acid ceramidase</fullName>
    </submittedName>
</protein>
<comment type="caution">
    <text evidence="2">The sequence shown here is derived from an EMBL/GenBank/DDBJ whole genome shotgun (WGS) entry which is preliminary data.</text>
</comment>
<evidence type="ECO:0000313" key="2">
    <source>
        <dbReference type="EMBL" id="GFO17434.1"/>
    </source>
</evidence>
<dbReference type="EMBL" id="BLXT01004821">
    <property type="protein sequence ID" value="GFO17434.1"/>
    <property type="molecule type" value="Genomic_DNA"/>
</dbReference>
<feature type="non-terminal residue" evidence="2">
    <location>
        <position position="71"/>
    </location>
</feature>
<keyword evidence="3" id="KW-1185">Reference proteome</keyword>
<dbReference type="AlphaFoldDB" id="A0AAV4BBD2"/>
<evidence type="ECO:0000259" key="1">
    <source>
        <dbReference type="Pfam" id="PF15508"/>
    </source>
</evidence>
<dbReference type="Proteomes" id="UP000735302">
    <property type="component" value="Unassembled WGS sequence"/>
</dbReference>
<feature type="domain" description="Acid ceramidase N-terminal" evidence="1">
    <location>
        <begin position="15"/>
        <end position="58"/>
    </location>
</feature>
<organism evidence="2 3">
    <name type="scientific">Plakobranchus ocellatus</name>
    <dbReference type="NCBI Taxonomy" id="259542"/>
    <lineage>
        <taxon>Eukaryota</taxon>
        <taxon>Metazoa</taxon>
        <taxon>Spiralia</taxon>
        <taxon>Lophotrochozoa</taxon>
        <taxon>Mollusca</taxon>
        <taxon>Gastropoda</taxon>
        <taxon>Heterobranchia</taxon>
        <taxon>Euthyneura</taxon>
        <taxon>Panpulmonata</taxon>
        <taxon>Sacoglossa</taxon>
        <taxon>Placobranchoidea</taxon>
        <taxon>Plakobranchidae</taxon>
        <taxon>Plakobranchus</taxon>
    </lineage>
</organism>
<proteinExistence type="predicted"/>
<dbReference type="Pfam" id="PF15508">
    <property type="entry name" value="NAAA-beta"/>
    <property type="match status" value="1"/>
</dbReference>
<name>A0AAV4BBD2_9GAST</name>
<reference evidence="2 3" key="1">
    <citation type="journal article" date="2021" name="Elife">
        <title>Chloroplast acquisition without the gene transfer in kleptoplastic sea slugs, Plakobranchus ocellatus.</title>
        <authorList>
            <person name="Maeda T."/>
            <person name="Takahashi S."/>
            <person name="Yoshida T."/>
            <person name="Shimamura S."/>
            <person name="Takaki Y."/>
            <person name="Nagai Y."/>
            <person name="Toyoda A."/>
            <person name="Suzuki Y."/>
            <person name="Arimoto A."/>
            <person name="Ishii H."/>
            <person name="Satoh N."/>
            <person name="Nishiyama T."/>
            <person name="Hasebe M."/>
            <person name="Maruyama T."/>
            <person name="Minagawa J."/>
            <person name="Obokata J."/>
            <person name="Shigenobu S."/>
        </authorList>
    </citation>
    <scope>NUCLEOTIDE SEQUENCE [LARGE SCALE GENOMIC DNA]</scope>
</reference>
<sequence length="71" mass="8103">MPFRSHRNGEKKRTKVGTYTINLDLPPEQRWTELAKAKASQIKTLLDGFKDFVKDFGAAAQYLIDFIDSQG</sequence>
<accession>A0AAV4BBD2</accession>
<dbReference type="InterPro" id="IPR029130">
    <property type="entry name" value="Acid_ceramidase_N"/>
</dbReference>
<gene>
    <name evidence="2" type="ORF">PoB_004393900</name>
</gene>